<keyword evidence="4" id="KW-1185">Reference proteome</keyword>
<protein>
    <submittedName>
        <fullName evidence="3">Uncharacterized protein</fullName>
    </submittedName>
</protein>
<dbReference type="PROSITE" id="PS50297">
    <property type="entry name" value="ANK_REP_REGION"/>
    <property type="match status" value="1"/>
</dbReference>
<keyword evidence="1" id="KW-0040">ANK repeat</keyword>
<dbReference type="Proteomes" id="UP000218151">
    <property type="component" value="Unassembled WGS sequence"/>
</dbReference>
<feature type="signal peptide" evidence="2">
    <location>
        <begin position="1"/>
        <end position="19"/>
    </location>
</feature>
<reference evidence="4" key="1">
    <citation type="submission" date="2017-09" db="EMBL/GenBank/DDBJ databases">
        <authorList>
            <person name="Feng G."/>
            <person name="Zhu H."/>
        </authorList>
    </citation>
    <scope>NUCLEOTIDE SEQUENCE [LARGE SCALE GENOMIC DNA]</scope>
    <source>
        <strain evidence="4">1PNM-20</strain>
    </source>
</reference>
<accession>A0A2A2SDA3</accession>
<feature type="chain" id="PRO_5011974334" evidence="2">
    <location>
        <begin position="20"/>
        <end position="298"/>
    </location>
</feature>
<dbReference type="AlphaFoldDB" id="A0A2A2SDA3"/>
<evidence type="ECO:0000313" key="3">
    <source>
        <dbReference type="EMBL" id="PAX06991.1"/>
    </source>
</evidence>
<gene>
    <name evidence="3" type="ORF">CKY28_13075</name>
</gene>
<evidence type="ECO:0000256" key="2">
    <source>
        <dbReference type="SAM" id="SignalP"/>
    </source>
</evidence>
<comment type="caution">
    <text evidence="3">The sequence shown here is derived from an EMBL/GenBank/DDBJ whole genome shotgun (WGS) entry which is preliminary data.</text>
</comment>
<dbReference type="PROSITE" id="PS50088">
    <property type="entry name" value="ANK_REPEAT"/>
    <property type="match status" value="1"/>
</dbReference>
<organism evidence="3 4">
    <name type="scientific">Sphingomonas lenta</name>
    <dbReference type="NCBI Taxonomy" id="1141887"/>
    <lineage>
        <taxon>Bacteria</taxon>
        <taxon>Pseudomonadati</taxon>
        <taxon>Pseudomonadota</taxon>
        <taxon>Alphaproteobacteria</taxon>
        <taxon>Sphingomonadales</taxon>
        <taxon>Sphingomonadaceae</taxon>
        <taxon>Sphingomonas</taxon>
    </lineage>
</organism>
<name>A0A2A2SDA3_9SPHN</name>
<feature type="repeat" description="ANK" evidence="1">
    <location>
        <begin position="180"/>
        <end position="212"/>
    </location>
</feature>
<dbReference type="EMBL" id="NSLI01000004">
    <property type="protein sequence ID" value="PAX06991.1"/>
    <property type="molecule type" value="Genomic_DNA"/>
</dbReference>
<evidence type="ECO:0000256" key="1">
    <source>
        <dbReference type="PROSITE-ProRule" id="PRU00023"/>
    </source>
</evidence>
<evidence type="ECO:0000313" key="4">
    <source>
        <dbReference type="Proteomes" id="UP000218151"/>
    </source>
</evidence>
<proteinExistence type="predicted"/>
<dbReference type="InterPro" id="IPR002110">
    <property type="entry name" value="Ankyrin_rpt"/>
</dbReference>
<dbReference type="InterPro" id="IPR036770">
    <property type="entry name" value="Ankyrin_rpt-contain_sf"/>
</dbReference>
<dbReference type="Gene3D" id="1.25.40.20">
    <property type="entry name" value="Ankyrin repeat-containing domain"/>
    <property type="match status" value="1"/>
</dbReference>
<keyword evidence="2" id="KW-0732">Signal</keyword>
<dbReference type="SUPFAM" id="SSF48403">
    <property type="entry name" value="Ankyrin repeat"/>
    <property type="match status" value="1"/>
</dbReference>
<sequence>MVAYVSARFLLAAALLVTAACQNDAQASCFVPEAVLPKRDATLTDPKLGQSARDLAEALYDRDLPRAERLLAADPALATVRVGERHSMLTVALATCEPRAVDLLIRRGAPLDVTGDGGTLQLALMAKQPDFALALLKAGAKPMPPESPLGPVDIATALGSMGGVRMLLDFGLDPKFRDRLGNSPLGNALDADRFEIAELLLDRGADPWAIDVTGGNLAYAVTMPMMRDDPDDEAAQKRLAARLPKLGWPTPHPSPAEIRRLALDGRWPPAHAKAPPVPEGVLAVMAENARRESGARTQ</sequence>